<comment type="caution">
    <text evidence="1">The sequence shown here is derived from an EMBL/GenBank/DDBJ whole genome shotgun (WGS) entry which is preliminary data.</text>
</comment>
<dbReference type="InterPro" id="IPR008914">
    <property type="entry name" value="PEBP"/>
</dbReference>
<accession>A0ABT8M9M4</accession>
<gene>
    <name evidence="1" type="ORF">FGU65_07005</name>
</gene>
<sequence>MDGLDVDPGFSVFPQKHTCNGENISPKIGIRGLQTPYLAIILEDPDAPGGTYTHWLIWNVDATGTLPEGLPAEREMTDPIAAVQGTNDHGSIGYFGPCPPRETTHRFFFRVYGMREAIDLEPGAGRVAFEDALKDVIEQYGEAMAAYGRKVAAWAGA</sequence>
<protein>
    <submittedName>
        <fullName evidence="1">YbhB/YbcL family Raf kinase inhibitor-like protein</fullName>
    </submittedName>
</protein>
<keyword evidence="1" id="KW-0649">Protein kinase inhibitor</keyword>
<dbReference type="Gene3D" id="3.90.280.10">
    <property type="entry name" value="PEBP-like"/>
    <property type="match status" value="1"/>
</dbReference>
<dbReference type="PANTHER" id="PTHR30289">
    <property type="entry name" value="UNCHARACTERIZED PROTEIN YBCL-RELATED"/>
    <property type="match status" value="1"/>
</dbReference>
<dbReference type="GO" id="GO:0004860">
    <property type="term" value="F:protein kinase inhibitor activity"/>
    <property type="evidence" value="ECO:0007669"/>
    <property type="project" value="UniProtKB-KW"/>
</dbReference>
<keyword evidence="2" id="KW-1185">Reference proteome</keyword>
<dbReference type="NCBIfam" id="TIGR00481">
    <property type="entry name" value="YbhB/YbcL family Raf kinase inhibitor-like protein"/>
    <property type="match status" value="1"/>
</dbReference>
<reference evidence="1" key="1">
    <citation type="submission" date="2019-05" db="EMBL/GenBank/DDBJ databases">
        <title>Methanoculleus sp. FWC-SCC1, a methanogenic archaeon isolated from deep marine cold seep.</title>
        <authorList>
            <person name="Chen Y.-W."/>
            <person name="Chen S.-C."/>
            <person name="Teng N.-H."/>
            <person name="Lai M.-C."/>
        </authorList>
    </citation>
    <scope>NUCLEOTIDE SEQUENCE</scope>
    <source>
        <strain evidence="1">FWC-SCC1</strain>
    </source>
</reference>
<proteinExistence type="predicted"/>
<dbReference type="EMBL" id="VCYH01000004">
    <property type="protein sequence ID" value="MDN7024638.1"/>
    <property type="molecule type" value="Genomic_DNA"/>
</dbReference>
<dbReference type="InterPro" id="IPR005247">
    <property type="entry name" value="YbhB_YbcL/LppC-like"/>
</dbReference>
<dbReference type="CDD" id="cd00865">
    <property type="entry name" value="PEBP_bact_arch"/>
    <property type="match status" value="1"/>
</dbReference>
<dbReference type="Proteomes" id="UP001168338">
    <property type="component" value="Unassembled WGS sequence"/>
</dbReference>
<evidence type="ECO:0000313" key="2">
    <source>
        <dbReference type="Proteomes" id="UP001168338"/>
    </source>
</evidence>
<organism evidence="1 2">
    <name type="scientific">Methanoculleus frigidifontis</name>
    <dbReference type="NCBI Taxonomy" id="2584085"/>
    <lineage>
        <taxon>Archaea</taxon>
        <taxon>Methanobacteriati</taxon>
        <taxon>Methanobacteriota</taxon>
        <taxon>Stenosarchaea group</taxon>
        <taxon>Methanomicrobia</taxon>
        <taxon>Methanomicrobiales</taxon>
        <taxon>Methanomicrobiaceae</taxon>
        <taxon>Methanoculleus</taxon>
    </lineage>
</organism>
<dbReference type="RefSeq" id="WP_301663757.1">
    <property type="nucleotide sequence ID" value="NZ_VCYH01000004.1"/>
</dbReference>
<dbReference type="SUPFAM" id="SSF49777">
    <property type="entry name" value="PEBP-like"/>
    <property type="match status" value="1"/>
</dbReference>
<evidence type="ECO:0000313" key="1">
    <source>
        <dbReference type="EMBL" id="MDN7024638.1"/>
    </source>
</evidence>
<dbReference type="PANTHER" id="PTHR30289:SF1">
    <property type="entry name" value="PEBP (PHOSPHATIDYLETHANOLAMINE-BINDING PROTEIN) FAMILY PROTEIN"/>
    <property type="match status" value="1"/>
</dbReference>
<name>A0ABT8M9M4_9EURY</name>
<dbReference type="InterPro" id="IPR036610">
    <property type="entry name" value="PEBP-like_sf"/>
</dbReference>
<dbReference type="Pfam" id="PF01161">
    <property type="entry name" value="PBP"/>
    <property type="match status" value="1"/>
</dbReference>